<proteinExistence type="predicted"/>
<feature type="region of interest" description="Disordered" evidence="1">
    <location>
        <begin position="1"/>
        <end position="60"/>
    </location>
</feature>
<evidence type="ECO:0000256" key="1">
    <source>
        <dbReference type="SAM" id="MobiDB-lite"/>
    </source>
</evidence>
<dbReference type="EMBL" id="JANPWB010000013">
    <property type="protein sequence ID" value="KAJ1108995.1"/>
    <property type="molecule type" value="Genomic_DNA"/>
</dbReference>
<sequence>MDTQLPSDNNTSGSSNLPTLRRTPRPLPLPDLSGDSDVQQESSGTPSASGMCSQKDPDDFRKVIREEEAFLLTAGGTTIN</sequence>
<organism evidence="2 3">
    <name type="scientific">Pleurodeles waltl</name>
    <name type="common">Iberian ribbed newt</name>
    <dbReference type="NCBI Taxonomy" id="8319"/>
    <lineage>
        <taxon>Eukaryota</taxon>
        <taxon>Metazoa</taxon>
        <taxon>Chordata</taxon>
        <taxon>Craniata</taxon>
        <taxon>Vertebrata</taxon>
        <taxon>Euteleostomi</taxon>
        <taxon>Amphibia</taxon>
        <taxon>Batrachia</taxon>
        <taxon>Caudata</taxon>
        <taxon>Salamandroidea</taxon>
        <taxon>Salamandridae</taxon>
        <taxon>Pleurodelinae</taxon>
        <taxon>Pleurodeles</taxon>
    </lineage>
</organism>
<dbReference type="Proteomes" id="UP001066276">
    <property type="component" value="Chromosome 9"/>
</dbReference>
<evidence type="ECO:0000313" key="2">
    <source>
        <dbReference type="EMBL" id="KAJ1108995.1"/>
    </source>
</evidence>
<reference evidence="2" key="1">
    <citation type="journal article" date="2022" name="bioRxiv">
        <title>Sequencing and chromosome-scale assembly of the giantPleurodeles waltlgenome.</title>
        <authorList>
            <person name="Brown T."/>
            <person name="Elewa A."/>
            <person name="Iarovenko S."/>
            <person name="Subramanian E."/>
            <person name="Araus A.J."/>
            <person name="Petzold A."/>
            <person name="Susuki M."/>
            <person name="Suzuki K.-i.T."/>
            <person name="Hayashi T."/>
            <person name="Toyoda A."/>
            <person name="Oliveira C."/>
            <person name="Osipova E."/>
            <person name="Leigh N.D."/>
            <person name="Simon A."/>
            <person name="Yun M.H."/>
        </authorList>
    </citation>
    <scope>NUCLEOTIDE SEQUENCE</scope>
    <source>
        <strain evidence="2">20211129_DDA</strain>
        <tissue evidence="2">Liver</tissue>
    </source>
</reference>
<evidence type="ECO:0000313" key="3">
    <source>
        <dbReference type="Proteomes" id="UP001066276"/>
    </source>
</evidence>
<name>A0AAV7N8F3_PLEWA</name>
<keyword evidence="3" id="KW-1185">Reference proteome</keyword>
<protein>
    <submittedName>
        <fullName evidence="2">Uncharacterized protein</fullName>
    </submittedName>
</protein>
<dbReference type="AlphaFoldDB" id="A0AAV7N8F3"/>
<feature type="compositionally biased region" description="Polar residues" evidence="1">
    <location>
        <begin position="36"/>
        <end position="52"/>
    </location>
</feature>
<comment type="caution">
    <text evidence="2">The sequence shown here is derived from an EMBL/GenBank/DDBJ whole genome shotgun (WGS) entry which is preliminary data.</text>
</comment>
<feature type="compositionally biased region" description="Polar residues" evidence="1">
    <location>
        <begin position="1"/>
        <end position="16"/>
    </location>
</feature>
<accession>A0AAV7N8F3</accession>
<gene>
    <name evidence="2" type="ORF">NDU88_006365</name>
</gene>